<organism evidence="2 3">
    <name type="scientific">Chryseolinea serpens</name>
    <dbReference type="NCBI Taxonomy" id="947013"/>
    <lineage>
        <taxon>Bacteria</taxon>
        <taxon>Pseudomonadati</taxon>
        <taxon>Bacteroidota</taxon>
        <taxon>Cytophagia</taxon>
        <taxon>Cytophagales</taxon>
        <taxon>Fulvivirgaceae</taxon>
        <taxon>Chryseolinea</taxon>
    </lineage>
</organism>
<dbReference type="RefSeq" id="WP_073138201.1">
    <property type="nucleotide sequence ID" value="NZ_FQWQ01000003.1"/>
</dbReference>
<feature type="transmembrane region" description="Helical" evidence="1">
    <location>
        <begin position="103"/>
        <end position="122"/>
    </location>
</feature>
<evidence type="ECO:0000313" key="2">
    <source>
        <dbReference type="EMBL" id="SHH56219.1"/>
    </source>
</evidence>
<dbReference type="STRING" id="947013.SAMN04488109_4373"/>
<dbReference type="EMBL" id="FQWQ01000003">
    <property type="protein sequence ID" value="SHH56219.1"/>
    <property type="molecule type" value="Genomic_DNA"/>
</dbReference>
<reference evidence="2 3" key="1">
    <citation type="submission" date="2016-11" db="EMBL/GenBank/DDBJ databases">
        <authorList>
            <person name="Jaros S."/>
            <person name="Januszkiewicz K."/>
            <person name="Wedrychowicz H."/>
        </authorList>
    </citation>
    <scope>NUCLEOTIDE SEQUENCE [LARGE SCALE GENOMIC DNA]</scope>
    <source>
        <strain evidence="2 3">DSM 24574</strain>
    </source>
</reference>
<dbReference type="AlphaFoldDB" id="A0A1M5TZN5"/>
<keyword evidence="1" id="KW-0472">Membrane</keyword>
<proteinExistence type="predicted"/>
<feature type="transmembrane region" description="Helical" evidence="1">
    <location>
        <begin position="291"/>
        <end position="310"/>
    </location>
</feature>
<gene>
    <name evidence="2" type="ORF">SAMN04488109_4373</name>
</gene>
<dbReference type="Proteomes" id="UP000184212">
    <property type="component" value="Unassembled WGS sequence"/>
</dbReference>
<sequence>MKAVATILNKVLVREFYLANATFFLVVVGLAGGFMRSIDHIILAELLVSSPLLMLIPISVWTVYSFKVTRFNRAMLKRGENEFLYYVSTLPAKLQVVALTRALAVQLVPVFLYAVFLAATAAKHSLYFTVLLVPLACVVLLCLSVTDLFVALLKGHREQKLSALARWIHARFTKPYPLFFPEWIVRRSPWMAIGTKLAGGFLLFGVAQVYKSDTYDARLLGMGVVFAFAANVNIIWEMHRFDNHHFDINRNLPIPFVRRFLYFMITLAILTLPEAGLLISHFNTAVSWVELAGALLFGWSIALFLYGWLFRHTYGPDQLHSIVFFTCILLVVLILFKIPFFVLAFVNIAGGLYLWRKYFYTFEIPMNEEKA</sequence>
<name>A0A1M5TZN5_9BACT</name>
<protein>
    <submittedName>
        <fullName evidence="2">Uncharacterized protein</fullName>
    </submittedName>
</protein>
<keyword evidence="1" id="KW-0812">Transmembrane</keyword>
<accession>A0A1M5TZN5</accession>
<keyword evidence="3" id="KW-1185">Reference proteome</keyword>
<feature type="transmembrane region" description="Helical" evidence="1">
    <location>
        <begin position="322"/>
        <end position="355"/>
    </location>
</feature>
<feature type="transmembrane region" description="Helical" evidence="1">
    <location>
        <begin position="128"/>
        <end position="153"/>
    </location>
</feature>
<feature type="transmembrane region" description="Helical" evidence="1">
    <location>
        <begin position="16"/>
        <end position="35"/>
    </location>
</feature>
<dbReference type="OrthoDB" id="935506at2"/>
<evidence type="ECO:0000256" key="1">
    <source>
        <dbReference type="SAM" id="Phobius"/>
    </source>
</evidence>
<keyword evidence="1" id="KW-1133">Transmembrane helix</keyword>
<feature type="transmembrane region" description="Helical" evidence="1">
    <location>
        <begin position="219"/>
        <end position="239"/>
    </location>
</feature>
<evidence type="ECO:0000313" key="3">
    <source>
        <dbReference type="Proteomes" id="UP000184212"/>
    </source>
</evidence>
<feature type="transmembrane region" description="Helical" evidence="1">
    <location>
        <begin position="260"/>
        <end position="279"/>
    </location>
</feature>
<feature type="transmembrane region" description="Helical" evidence="1">
    <location>
        <begin position="190"/>
        <end position="207"/>
    </location>
</feature>
<feature type="transmembrane region" description="Helical" evidence="1">
    <location>
        <begin position="41"/>
        <end position="66"/>
    </location>
</feature>